<accession>A0A078SSQ9</accession>
<dbReference type="Proteomes" id="UP000028013">
    <property type="component" value="Unassembled WGS sequence"/>
</dbReference>
<sequence>MGKAEINSFIHKYICDYLMIRLRIPHIVGNKKKGNGFINPFQISE</sequence>
<dbReference type="EMBL" id="JNHN01000004">
    <property type="protein sequence ID" value="KDS64924.1"/>
    <property type="molecule type" value="Genomic_DNA"/>
</dbReference>
<gene>
    <name evidence="1" type="ORF">M094_3225</name>
</gene>
<dbReference type="PATRIC" id="fig|1339349.3.peg.132"/>
<dbReference type="AlphaFoldDB" id="A0A078SSQ9"/>
<protein>
    <submittedName>
        <fullName evidence="1">Uncharacterized protein</fullName>
    </submittedName>
</protein>
<evidence type="ECO:0000313" key="2">
    <source>
        <dbReference type="Proteomes" id="UP000028013"/>
    </source>
</evidence>
<reference evidence="1 2" key="1">
    <citation type="submission" date="2014-04" db="EMBL/GenBank/DDBJ databases">
        <authorList>
            <person name="Sears C."/>
            <person name="Carroll K."/>
            <person name="Sack B.R."/>
            <person name="Qadri F."/>
            <person name="Myers L.L."/>
            <person name="Chung G.-T."/>
            <person name="Escheverria P."/>
            <person name="Fraser C.M."/>
            <person name="Sadzewicz L."/>
            <person name="Shefchek K.A."/>
            <person name="Tallon L."/>
            <person name="Das S.P."/>
            <person name="Daugherty S."/>
            <person name="Mongodin E.F."/>
        </authorList>
    </citation>
    <scope>NUCLEOTIDE SEQUENCE [LARGE SCALE GENOMIC DNA]</scope>
    <source>
        <strain evidence="1 2">3978 T3 ii</strain>
    </source>
</reference>
<comment type="caution">
    <text evidence="1">The sequence shown here is derived from an EMBL/GenBank/DDBJ whole genome shotgun (WGS) entry which is preliminary data.</text>
</comment>
<name>A0A078SSQ9_BACUN</name>
<organism evidence="1 2">
    <name type="scientific">Bacteroides uniformis str. 3978 T3 ii</name>
    <dbReference type="NCBI Taxonomy" id="1339349"/>
    <lineage>
        <taxon>Bacteria</taxon>
        <taxon>Pseudomonadati</taxon>
        <taxon>Bacteroidota</taxon>
        <taxon>Bacteroidia</taxon>
        <taxon>Bacteroidales</taxon>
        <taxon>Bacteroidaceae</taxon>
        <taxon>Bacteroides</taxon>
    </lineage>
</organism>
<evidence type="ECO:0000313" key="1">
    <source>
        <dbReference type="EMBL" id="KDS64924.1"/>
    </source>
</evidence>
<proteinExistence type="predicted"/>